<reference evidence="1" key="1">
    <citation type="submission" date="2022-06" db="EMBL/GenBank/DDBJ databases">
        <title>Uncovering the hologenomic basis of an extraordinary plant invasion.</title>
        <authorList>
            <person name="Bieker V.C."/>
            <person name="Martin M.D."/>
            <person name="Gilbert T."/>
            <person name="Hodgins K."/>
            <person name="Battlay P."/>
            <person name="Petersen B."/>
            <person name="Wilson J."/>
        </authorList>
    </citation>
    <scope>NUCLEOTIDE SEQUENCE</scope>
    <source>
        <strain evidence="1">AA19_3_7</strain>
        <tissue evidence="1">Leaf</tissue>
    </source>
</reference>
<dbReference type="Proteomes" id="UP001206925">
    <property type="component" value="Unassembled WGS sequence"/>
</dbReference>
<gene>
    <name evidence="1" type="ORF">M8C21_031268</name>
</gene>
<keyword evidence="2" id="KW-1185">Reference proteome</keyword>
<dbReference type="AlphaFoldDB" id="A0AAD5CIL4"/>
<name>A0AAD5CIL4_AMBAR</name>
<proteinExistence type="predicted"/>
<dbReference type="EMBL" id="JAMZMK010007966">
    <property type="protein sequence ID" value="KAI7742531.1"/>
    <property type="molecule type" value="Genomic_DNA"/>
</dbReference>
<protein>
    <submittedName>
        <fullName evidence="1">Uncharacterized protein</fullName>
    </submittedName>
</protein>
<accession>A0AAD5CIL4</accession>
<evidence type="ECO:0000313" key="2">
    <source>
        <dbReference type="Proteomes" id="UP001206925"/>
    </source>
</evidence>
<sequence>MFLLMIHEFVKGYAAHLKRSGKSGGTGWPVLLGRRDGFVAIQTGANIMFLKVICTSVWAIQTHLGQLSK</sequence>
<comment type="caution">
    <text evidence="1">The sequence shown here is derived from an EMBL/GenBank/DDBJ whole genome shotgun (WGS) entry which is preliminary data.</text>
</comment>
<organism evidence="1 2">
    <name type="scientific">Ambrosia artemisiifolia</name>
    <name type="common">Common ragweed</name>
    <dbReference type="NCBI Taxonomy" id="4212"/>
    <lineage>
        <taxon>Eukaryota</taxon>
        <taxon>Viridiplantae</taxon>
        <taxon>Streptophyta</taxon>
        <taxon>Embryophyta</taxon>
        <taxon>Tracheophyta</taxon>
        <taxon>Spermatophyta</taxon>
        <taxon>Magnoliopsida</taxon>
        <taxon>eudicotyledons</taxon>
        <taxon>Gunneridae</taxon>
        <taxon>Pentapetalae</taxon>
        <taxon>asterids</taxon>
        <taxon>campanulids</taxon>
        <taxon>Asterales</taxon>
        <taxon>Asteraceae</taxon>
        <taxon>Asteroideae</taxon>
        <taxon>Heliantheae alliance</taxon>
        <taxon>Heliantheae</taxon>
        <taxon>Ambrosia</taxon>
    </lineage>
</organism>
<evidence type="ECO:0000313" key="1">
    <source>
        <dbReference type="EMBL" id="KAI7742531.1"/>
    </source>
</evidence>